<keyword evidence="3" id="KW-1185">Reference proteome</keyword>
<keyword evidence="1" id="KW-0732">Signal</keyword>
<evidence type="ECO:0000313" key="2">
    <source>
        <dbReference type="EMBL" id="KAF6754940.1"/>
    </source>
</evidence>
<dbReference type="OrthoDB" id="3063971at2759"/>
<evidence type="ECO:0000256" key="1">
    <source>
        <dbReference type="SAM" id="SignalP"/>
    </source>
</evidence>
<comment type="caution">
    <text evidence="2">The sequence shown here is derived from an EMBL/GenBank/DDBJ whole genome shotgun (WGS) entry which is preliminary data.</text>
</comment>
<evidence type="ECO:0000313" key="3">
    <source>
        <dbReference type="Proteomes" id="UP000521943"/>
    </source>
</evidence>
<proteinExistence type="predicted"/>
<sequence>MTLPIPSELLLAIFNFAVHTSCDPADQPDPQSLDSDMLMTMEQDPIASAPATSGPTDGRAGAPKVLRLWLQNSRSQPLDIVFRDTPNGSSGDTIVEMIKMAAEHSMRWKTFKVRLRRQKLSINEVMKVLHGIVTPLLQTLAFSFNTIELGDTQFDDLWMSLIANAPKLQELQMWSANYSKHFLAAIPFGRLTCITLIMVRFQDGDLVWNALRSCKVLRTLAISFGFGPGDSPWAFTQPPSSSAVVSIPSLRQLRLIGGSDLCLLLLGLHLPSLSSLTVHTNHTERYMRRLTTDVYMALEDFLTRSRCQLNSFKIRDERESGFEMRVSPILRHSALRDLVELRLGGNGSVEEL</sequence>
<organism evidence="2 3">
    <name type="scientific">Ephemerocybe angulata</name>
    <dbReference type="NCBI Taxonomy" id="980116"/>
    <lineage>
        <taxon>Eukaryota</taxon>
        <taxon>Fungi</taxon>
        <taxon>Dikarya</taxon>
        <taxon>Basidiomycota</taxon>
        <taxon>Agaricomycotina</taxon>
        <taxon>Agaricomycetes</taxon>
        <taxon>Agaricomycetidae</taxon>
        <taxon>Agaricales</taxon>
        <taxon>Agaricineae</taxon>
        <taxon>Psathyrellaceae</taxon>
        <taxon>Ephemerocybe</taxon>
    </lineage>
</organism>
<feature type="chain" id="PRO_5034671111" description="F-box domain-containing protein" evidence="1">
    <location>
        <begin position="23"/>
        <end position="352"/>
    </location>
</feature>
<protein>
    <recommendedName>
        <fullName evidence="4">F-box domain-containing protein</fullName>
    </recommendedName>
</protein>
<accession>A0A8H6M510</accession>
<dbReference type="EMBL" id="JACGCI010000032">
    <property type="protein sequence ID" value="KAF6754940.1"/>
    <property type="molecule type" value="Genomic_DNA"/>
</dbReference>
<dbReference type="AlphaFoldDB" id="A0A8H6M510"/>
<evidence type="ECO:0008006" key="4">
    <source>
        <dbReference type="Google" id="ProtNLM"/>
    </source>
</evidence>
<gene>
    <name evidence="2" type="ORF">DFP72DRAFT_847915</name>
</gene>
<dbReference type="SUPFAM" id="SSF52047">
    <property type="entry name" value="RNI-like"/>
    <property type="match status" value="1"/>
</dbReference>
<name>A0A8H6M510_9AGAR</name>
<dbReference type="InterPro" id="IPR032675">
    <property type="entry name" value="LRR_dom_sf"/>
</dbReference>
<dbReference type="Gene3D" id="3.80.10.10">
    <property type="entry name" value="Ribonuclease Inhibitor"/>
    <property type="match status" value="1"/>
</dbReference>
<feature type="signal peptide" evidence="1">
    <location>
        <begin position="1"/>
        <end position="22"/>
    </location>
</feature>
<dbReference type="Proteomes" id="UP000521943">
    <property type="component" value="Unassembled WGS sequence"/>
</dbReference>
<reference evidence="2 3" key="1">
    <citation type="submission" date="2020-07" db="EMBL/GenBank/DDBJ databases">
        <title>Comparative genomics of pyrophilous fungi reveals a link between fire events and developmental genes.</title>
        <authorList>
            <consortium name="DOE Joint Genome Institute"/>
            <person name="Steindorff A.S."/>
            <person name="Carver A."/>
            <person name="Calhoun S."/>
            <person name="Stillman K."/>
            <person name="Liu H."/>
            <person name="Lipzen A."/>
            <person name="Pangilinan J."/>
            <person name="Labutti K."/>
            <person name="Bruns T.D."/>
            <person name="Grigoriev I.V."/>
        </authorList>
    </citation>
    <scope>NUCLEOTIDE SEQUENCE [LARGE SCALE GENOMIC DNA]</scope>
    <source>
        <strain evidence="2 3">CBS 144469</strain>
    </source>
</reference>